<reference evidence="1" key="1">
    <citation type="submission" date="2018-05" db="EMBL/GenBank/DDBJ databases">
        <authorList>
            <person name="Lanie J.A."/>
            <person name="Ng W.-L."/>
            <person name="Kazmierczak K.M."/>
            <person name="Andrzejewski T.M."/>
            <person name="Davidsen T.M."/>
            <person name="Wayne K.J."/>
            <person name="Tettelin H."/>
            <person name="Glass J.I."/>
            <person name="Rusch D."/>
            <person name="Podicherti R."/>
            <person name="Tsui H.-C.T."/>
            <person name="Winkler M.E."/>
        </authorList>
    </citation>
    <scope>NUCLEOTIDE SEQUENCE</scope>
</reference>
<sequence length="45" mass="4381">MGVSNTTSASTRRGFVALPRASSASAKALNNSAAAMGANLASIAQ</sequence>
<proteinExistence type="predicted"/>
<evidence type="ECO:0000313" key="1">
    <source>
        <dbReference type="EMBL" id="SVD60698.1"/>
    </source>
</evidence>
<evidence type="ECO:0008006" key="2">
    <source>
        <dbReference type="Google" id="ProtNLM"/>
    </source>
</evidence>
<organism evidence="1">
    <name type="scientific">marine metagenome</name>
    <dbReference type="NCBI Taxonomy" id="408172"/>
    <lineage>
        <taxon>unclassified sequences</taxon>
        <taxon>metagenomes</taxon>
        <taxon>ecological metagenomes</taxon>
    </lineage>
</organism>
<feature type="non-terminal residue" evidence="1">
    <location>
        <position position="45"/>
    </location>
</feature>
<protein>
    <recommendedName>
        <fullName evidence="2">Flagellin N-terminal domain-containing protein</fullName>
    </recommendedName>
</protein>
<name>A0A382WR70_9ZZZZ</name>
<accession>A0A382WR70</accession>
<gene>
    <name evidence="1" type="ORF">METZ01_LOCUS413552</name>
</gene>
<dbReference type="EMBL" id="UINC01161478">
    <property type="protein sequence ID" value="SVD60698.1"/>
    <property type="molecule type" value="Genomic_DNA"/>
</dbReference>
<dbReference type="AlphaFoldDB" id="A0A382WR70"/>